<gene>
    <name evidence="5" type="ORF">RSOLAG22IIIB_07584</name>
</gene>
<feature type="domain" description="Retrotransposon gag" evidence="4">
    <location>
        <begin position="1396"/>
        <end position="1477"/>
    </location>
</feature>
<organism evidence="5 6">
    <name type="scientific">Rhizoctonia solani</name>
    <dbReference type="NCBI Taxonomy" id="456999"/>
    <lineage>
        <taxon>Eukaryota</taxon>
        <taxon>Fungi</taxon>
        <taxon>Dikarya</taxon>
        <taxon>Basidiomycota</taxon>
        <taxon>Agaricomycotina</taxon>
        <taxon>Agaricomycetes</taxon>
        <taxon>Cantharellales</taxon>
        <taxon>Ceratobasidiaceae</taxon>
        <taxon>Rhizoctonia</taxon>
    </lineage>
</organism>
<feature type="compositionally biased region" description="Polar residues" evidence="3">
    <location>
        <begin position="7"/>
        <end position="22"/>
    </location>
</feature>
<feature type="compositionally biased region" description="Basic residues" evidence="3">
    <location>
        <begin position="1101"/>
        <end position="1111"/>
    </location>
</feature>
<dbReference type="Proteomes" id="UP000044841">
    <property type="component" value="Unassembled WGS sequence"/>
</dbReference>
<feature type="region of interest" description="Disordered" evidence="3">
    <location>
        <begin position="1267"/>
        <end position="1342"/>
    </location>
</feature>
<evidence type="ECO:0000259" key="4">
    <source>
        <dbReference type="Pfam" id="PF03732"/>
    </source>
</evidence>
<dbReference type="GO" id="GO:0005634">
    <property type="term" value="C:nucleus"/>
    <property type="evidence" value="ECO:0007669"/>
    <property type="project" value="UniProtKB-SubCell"/>
</dbReference>
<evidence type="ECO:0000256" key="2">
    <source>
        <dbReference type="ARBA" id="ARBA00023242"/>
    </source>
</evidence>
<feature type="compositionally biased region" description="Basic residues" evidence="3">
    <location>
        <begin position="1206"/>
        <end position="1216"/>
    </location>
</feature>
<name>A0A0K6FNZ8_9AGAM</name>
<sequence>MLHRTTTRANSYNHQAYENGQTKLIERSPINDSQSMEVSDISSSLETYHQDLTGTLTSHTQGNFLDSMFSLAWSGDQLRRTSPQLTAPSQLDDDVDQSDDWEDMQGAVTGFLSLDPTVESNGLPFVLQGCAAWLSYSTYEPLSVAQVARNDIIWNYVMGEKRRQVLHSVVNTVNELVRSAEYDPAESRCFRAAEAMFRQRLAEASTRIESSRGLNQQQANEAMLFINQASFMQLAAPVFRRACPDPLNELINLPTLLATTNSISQHYIMMDTLLAMLTVRHMFFRYTVRFTSEAPESLFSRVERRTLRCTFGIPDRLVMMFAHMNGLFEDFGSYVPQHMTDELEQDIKRMKPVIKASTEPFLTIGRVAVQQAWFQAALIYLYMGLCGCDSTDRRVVTVRSRFIELLASTKPRRSMDSFLVFPLVILGVATESQEERNMIRQRMLGVPECARPGRIGNDFVRMLENLWSKRCPVVWSDLRQACWEAAGLGRLGRHMCSVLGGNQQTGNAQKRNVAFSSTATYRSTHSHLSAADCIFGLMSHLITTAMNLSNHQGYENGQTEFIEQSPTNHSGSTELSHTSSSLETYHQDLAGTLKPYTRGNFLDSMFSLAWSGDQPRRTSPQLTRPSQLDDDVDESDDLEDVQSAVIGFLSLDQTVESNGLPFVLQGCATWLSYFMFEPLTTVQLSRNAVFRTYVSGEDSRRILHLLASNSNAFIRSTDYDPAKSRFFLEIEAILRQRLVETGTRIESARGLNRQQANEAMIFVNQAGLCLVLHPLYLPVSKWMHIKCGIDSLSNILGFMQLAASVFRRACPDPLNELINLPTLFAATNAIFQHYIMMDTLLAMLTVRPMFFRYTVRFTPQAPESLFSRADVPSLRCTFGIPDRLVMMFAHMNGLFEDFGSSVPKHLTDELEQDIKRMKPIVGVSTEPFLTIGRMVVQQAWFQAALIYLYMGLCGYDSTDRRVVTVRSRCIKLLASTKPRRSMDSFLVFPLVILGLATENQVERNMIRRRMLGVPECARPGRMGNDFVRMLESLWSKRCPVVWSDLRQACWEAAAGTDSKERHIGVWFMRLKEVGVAVQTKIKFAFEPSPYQPWRSDEMRKQTPKSNRKSNAHQRAEDLAFLNEIIRDKKRRRGLEKALPDIIPHNKSLLVEVLDALRESSGDEYDAVWECLRQSPKARHSGTRERAEGPLLSKNGTQAEGRDRARSKQNKPKRPRPSKGLTVDNLRAMQIPRANKTVVPERPSLNQSIAALPAGGYLANKMRMISVEPDTRESRRSAIIKHSRKAGTSSEESSSEELSSSDSEIDSRETSSSESNGQNTTGQRQKQRNAKNRDKYREKMRKLRKKMRKARRAKIHLIEPKTYLGQSDYDGFELWNYEVDLWLKDSGYKGQKAMRYIGHFLGEKAARWYMDHVAPDPQSYTPDMVKMGLYAYYFPPDMKSKLRDEFKYARQGSKEFVDYFPELKRYQRRIPDITDKQLCIKLWDTVHTYIKVKRIEAGMNAEESELTALGEAAEKFEAAEKIKREMEDRDSDRNTEPDTESDAETTAKYDNKTKANTHTNSTFYFSYSNTNTEPEPETETESKTETETKPETKPETKYMYTITGAFKARQRTKKLPTIISIPFC</sequence>
<feature type="compositionally biased region" description="Polar residues" evidence="3">
    <location>
        <begin position="30"/>
        <end position="42"/>
    </location>
</feature>
<dbReference type="EMBL" id="CYGV01000236">
    <property type="protein sequence ID" value="CUA67893.1"/>
    <property type="molecule type" value="Genomic_DNA"/>
</dbReference>
<dbReference type="Pfam" id="PF03732">
    <property type="entry name" value="Retrotrans_gag"/>
    <property type="match status" value="1"/>
</dbReference>
<dbReference type="Pfam" id="PF11951">
    <property type="entry name" value="Fungal_trans_2"/>
    <property type="match status" value="2"/>
</dbReference>
<protein>
    <submittedName>
        <fullName evidence="5">Genome polyprotein</fullName>
    </submittedName>
</protein>
<feature type="compositionally biased region" description="Polar residues" evidence="3">
    <location>
        <begin position="1553"/>
        <end position="1566"/>
    </location>
</feature>
<feature type="region of interest" description="Disordered" evidence="3">
    <location>
        <begin position="1523"/>
        <end position="1595"/>
    </location>
</feature>
<reference evidence="5 6" key="1">
    <citation type="submission" date="2015-07" db="EMBL/GenBank/DDBJ databases">
        <authorList>
            <person name="Noorani M."/>
        </authorList>
    </citation>
    <scope>NUCLEOTIDE SEQUENCE [LARGE SCALE GENOMIC DNA]</scope>
    <source>
        <strain evidence="5">BBA 69670</strain>
    </source>
</reference>
<keyword evidence="2" id="KW-0539">Nucleus</keyword>
<feature type="region of interest" description="Disordered" evidence="3">
    <location>
        <begin position="562"/>
        <end position="581"/>
    </location>
</feature>
<feature type="region of interest" description="Disordered" evidence="3">
    <location>
        <begin position="1175"/>
        <end position="1227"/>
    </location>
</feature>
<feature type="compositionally biased region" description="Basic and acidic residues" evidence="3">
    <location>
        <begin position="1579"/>
        <end position="1595"/>
    </location>
</feature>
<keyword evidence="6" id="KW-1185">Reference proteome</keyword>
<comment type="subcellular location">
    <subcellularLocation>
        <location evidence="1">Nucleus</location>
    </subcellularLocation>
</comment>
<dbReference type="GO" id="GO:0000976">
    <property type="term" value="F:transcription cis-regulatory region binding"/>
    <property type="evidence" value="ECO:0007669"/>
    <property type="project" value="TreeGrafter"/>
</dbReference>
<feature type="compositionally biased region" description="Basic and acidic residues" evidence="3">
    <location>
        <begin position="1523"/>
        <end position="1535"/>
    </location>
</feature>
<evidence type="ECO:0000256" key="1">
    <source>
        <dbReference type="ARBA" id="ARBA00004123"/>
    </source>
</evidence>
<dbReference type="GO" id="GO:0045944">
    <property type="term" value="P:positive regulation of transcription by RNA polymerase II"/>
    <property type="evidence" value="ECO:0007669"/>
    <property type="project" value="TreeGrafter"/>
</dbReference>
<evidence type="ECO:0000256" key="3">
    <source>
        <dbReference type="SAM" id="MobiDB-lite"/>
    </source>
</evidence>
<feature type="region of interest" description="Disordered" evidence="3">
    <location>
        <begin position="612"/>
        <end position="635"/>
    </location>
</feature>
<feature type="region of interest" description="Disordered" evidence="3">
    <location>
        <begin position="1"/>
        <end position="42"/>
    </location>
</feature>
<dbReference type="PANTHER" id="PTHR37534:SF7">
    <property type="entry name" value="TRANSCRIPTIONAL ACTIVATOR PROTEIN UGA3"/>
    <property type="match status" value="1"/>
</dbReference>
<proteinExistence type="predicted"/>
<accession>A0A0K6FNZ8</accession>
<dbReference type="GO" id="GO:0003700">
    <property type="term" value="F:DNA-binding transcription factor activity"/>
    <property type="evidence" value="ECO:0007669"/>
    <property type="project" value="TreeGrafter"/>
</dbReference>
<feature type="compositionally biased region" description="Low complexity" evidence="3">
    <location>
        <begin position="569"/>
        <end position="581"/>
    </location>
</feature>
<dbReference type="InterPro" id="IPR005162">
    <property type="entry name" value="Retrotrans_gag_dom"/>
</dbReference>
<evidence type="ECO:0000313" key="5">
    <source>
        <dbReference type="EMBL" id="CUA67893.1"/>
    </source>
</evidence>
<dbReference type="PANTHER" id="PTHR37534">
    <property type="entry name" value="TRANSCRIPTIONAL ACTIVATOR PROTEIN UGA3"/>
    <property type="match status" value="1"/>
</dbReference>
<feature type="region of interest" description="Disordered" evidence="3">
    <location>
        <begin position="1092"/>
        <end position="1113"/>
    </location>
</feature>
<dbReference type="InterPro" id="IPR021858">
    <property type="entry name" value="Fun_TF"/>
</dbReference>
<feature type="compositionally biased region" description="Low complexity" evidence="3">
    <location>
        <begin position="1288"/>
        <end position="1301"/>
    </location>
</feature>
<evidence type="ECO:0000313" key="6">
    <source>
        <dbReference type="Proteomes" id="UP000044841"/>
    </source>
</evidence>